<evidence type="ECO:0000259" key="12">
    <source>
        <dbReference type="Pfam" id="PF02767"/>
    </source>
</evidence>
<sequence>MEIKINKLLLDNAIERVNRAIDPNPFLPIMKGILIEAEDNQITLIGSNGELSIKHVIKVSADAEIITPGKAVVELSIFRNIIKKLDNDLSISSDDKTMLIATDYDRYTLNLYQTSEFPEIDFSIFGDTLKISWDELKKMTRNVLFAASNNEINLVLCCVNISCSNNVLKFIATDRYRFAQETKQVENLNDFNVSIVAKNLKDIFTFDFNGEVTLFISRYKVAFELEGTIIQTKVIDQVYQDVSRVIPKEFATKLVIEKRELSNLLNKASVITSESYNKMRLHVDHDTLIFSSTRDEIANAEIKTKNFQYNEDELKLSINSKYLKDAISVFDDIINLNITKDKLRIVVTSDSNPNNLQLFTPNKGF</sequence>
<dbReference type="SMART" id="SM00480">
    <property type="entry name" value="POL3Bc"/>
    <property type="match status" value="1"/>
</dbReference>
<feature type="domain" description="DNA polymerase III beta sliding clamp C-terminal" evidence="13">
    <location>
        <begin position="244"/>
        <end position="352"/>
    </location>
</feature>
<dbReference type="InterPro" id="IPR022637">
    <property type="entry name" value="DNA_polIII_beta_cen"/>
</dbReference>
<keyword evidence="5" id="KW-0963">Cytoplasm</keyword>
<dbReference type="SUPFAM" id="SSF55979">
    <property type="entry name" value="DNA clamp"/>
    <property type="match status" value="3"/>
</dbReference>
<reference evidence="15" key="1">
    <citation type="submission" date="2018-06" db="EMBL/GenBank/DDBJ databases">
        <title>Complete genome sequences of Mycoplasma anatis, M. anseris and M. cloacale type strains.</title>
        <authorList>
            <person name="Grozner D."/>
            <person name="Forro B."/>
            <person name="Sulyok K.M."/>
            <person name="Marton S."/>
            <person name="Kreizinger Z."/>
            <person name="Banyai K."/>
            <person name="Gyuranecz M."/>
        </authorList>
    </citation>
    <scope>NUCLEOTIDE SEQUENCE [LARGE SCALE GENOMIC DNA]</scope>
    <source>
        <strain evidence="15">ATCC 49234</strain>
    </source>
</reference>
<evidence type="ECO:0000256" key="8">
    <source>
        <dbReference type="ARBA" id="ARBA00022705"/>
    </source>
</evidence>
<evidence type="ECO:0000256" key="6">
    <source>
        <dbReference type="ARBA" id="ARBA00022679"/>
    </source>
</evidence>
<dbReference type="PANTHER" id="PTHR30478:SF0">
    <property type="entry name" value="BETA SLIDING CLAMP"/>
    <property type="match status" value="1"/>
</dbReference>
<dbReference type="Pfam" id="PF00712">
    <property type="entry name" value="DNA_pol3_beta"/>
    <property type="match status" value="1"/>
</dbReference>
<dbReference type="InterPro" id="IPR001001">
    <property type="entry name" value="DNA_polIII_beta"/>
</dbReference>
<dbReference type="InterPro" id="IPR046938">
    <property type="entry name" value="DNA_clamp_sf"/>
</dbReference>
<evidence type="ECO:0000256" key="9">
    <source>
        <dbReference type="ARBA" id="ARBA00022932"/>
    </source>
</evidence>
<organism evidence="14 15">
    <name type="scientific">[Mycoplasma] anseris</name>
    <dbReference type="NCBI Taxonomy" id="92400"/>
    <lineage>
        <taxon>Bacteria</taxon>
        <taxon>Bacillati</taxon>
        <taxon>Mycoplasmatota</taxon>
        <taxon>Mycoplasmoidales</taxon>
        <taxon>Metamycoplasmataceae</taxon>
        <taxon>Metamycoplasma</taxon>
    </lineage>
</organism>
<protein>
    <submittedName>
        <fullName evidence="14">DNA polymerase III subunit beta</fullName>
        <ecNumber evidence="14">2.7.7.7</ecNumber>
    </submittedName>
</protein>
<dbReference type="GO" id="GO:0008408">
    <property type="term" value="F:3'-5' exonuclease activity"/>
    <property type="evidence" value="ECO:0007669"/>
    <property type="project" value="InterPro"/>
</dbReference>
<proteinExistence type="inferred from homology"/>
<dbReference type="GO" id="GO:0003887">
    <property type="term" value="F:DNA-directed DNA polymerase activity"/>
    <property type="evidence" value="ECO:0007669"/>
    <property type="project" value="UniProtKB-KW"/>
</dbReference>
<dbReference type="EC" id="2.7.7.7" evidence="14"/>
<evidence type="ECO:0000259" key="11">
    <source>
        <dbReference type="Pfam" id="PF00712"/>
    </source>
</evidence>
<dbReference type="PANTHER" id="PTHR30478">
    <property type="entry name" value="DNA POLYMERASE III SUBUNIT BETA"/>
    <property type="match status" value="1"/>
</dbReference>
<comment type="similarity">
    <text evidence="3">Belongs to the beta sliding clamp family.</text>
</comment>
<evidence type="ECO:0000256" key="10">
    <source>
        <dbReference type="ARBA" id="ARBA00023125"/>
    </source>
</evidence>
<comment type="subunit">
    <text evidence="4">Forms a ring-shaped head-to-tail homodimer around DNA which binds and tethers DNA polymerases and other proteins to the DNA. The DNA replisome complex has a single clamp-loading complex (3 tau and 1 each of delta, delta', psi and chi subunits) which binds 3 Pol III cores (1 core on the leading strand and 2 on the lagging strand) each with a beta sliding clamp dimer. Additional proteins in the replisome are other copies of gamma, psi and chi, Ssb, DNA helicase and RNA primase.</text>
</comment>
<dbReference type="Pfam" id="PF02767">
    <property type="entry name" value="DNA_pol3_beta_2"/>
    <property type="match status" value="1"/>
</dbReference>
<evidence type="ECO:0000256" key="7">
    <source>
        <dbReference type="ARBA" id="ARBA00022695"/>
    </source>
</evidence>
<evidence type="ECO:0000256" key="4">
    <source>
        <dbReference type="ARBA" id="ARBA00011400"/>
    </source>
</evidence>
<keyword evidence="6 14" id="KW-0808">Transferase</keyword>
<evidence type="ECO:0000256" key="2">
    <source>
        <dbReference type="ARBA" id="ARBA00004496"/>
    </source>
</evidence>
<keyword evidence="15" id="KW-1185">Reference proteome</keyword>
<dbReference type="GO" id="GO:0006271">
    <property type="term" value="P:DNA strand elongation involved in DNA replication"/>
    <property type="evidence" value="ECO:0007669"/>
    <property type="project" value="TreeGrafter"/>
</dbReference>
<keyword evidence="9" id="KW-0239">DNA-directed DNA polymerase</keyword>
<dbReference type="EMBL" id="CP030140">
    <property type="protein sequence ID" value="AWX69620.1"/>
    <property type="molecule type" value="Genomic_DNA"/>
</dbReference>
<dbReference type="Proteomes" id="UP000250218">
    <property type="component" value="Chromosome"/>
</dbReference>
<dbReference type="AlphaFoldDB" id="A0A2Z4NDI2"/>
<evidence type="ECO:0000313" key="14">
    <source>
        <dbReference type="EMBL" id="AWX69620.1"/>
    </source>
</evidence>
<dbReference type="Pfam" id="PF02768">
    <property type="entry name" value="DNA_pol3_beta_3"/>
    <property type="match status" value="1"/>
</dbReference>
<dbReference type="Gene3D" id="3.10.150.10">
    <property type="entry name" value="DNA Polymerase III, subunit A, domain 2"/>
    <property type="match status" value="1"/>
</dbReference>
<name>A0A2Z4NDI2_9BACT</name>
<dbReference type="InterPro" id="IPR022634">
    <property type="entry name" value="DNA_polIII_beta_N"/>
</dbReference>
<gene>
    <name evidence="14" type="primary">dnaN</name>
    <name evidence="14" type="ORF">DP065_02595</name>
</gene>
<feature type="domain" description="DNA polymerase III beta sliding clamp central" evidence="12">
    <location>
        <begin position="131"/>
        <end position="239"/>
    </location>
</feature>
<evidence type="ECO:0000256" key="3">
    <source>
        <dbReference type="ARBA" id="ARBA00010752"/>
    </source>
</evidence>
<feature type="domain" description="DNA polymerase III beta sliding clamp N-terminal" evidence="11">
    <location>
        <begin position="1"/>
        <end position="120"/>
    </location>
</feature>
<dbReference type="NCBIfam" id="TIGR00663">
    <property type="entry name" value="dnan"/>
    <property type="match status" value="1"/>
</dbReference>
<accession>A0A2Z4NDI2</accession>
<dbReference type="Gene3D" id="3.70.10.10">
    <property type="match status" value="1"/>
</dbReference>
<keyword evidence="8" id="KW-0235">DNA replication</keyword>
<evidence type="ECO:0000256" key="1">
    <source>
        <dbReference type="ARBA" id="ARBA00002266"/>
    </source>
</evidence>
<evidence type="ECO:0000256" key="5">
    <source>
        <dbReference type="ARBA" id="ARBA00022490"/>
    </source>
</evidence>
<evidence type="ECO:0000259" key="13">
    <source>
        <dbReference type="Pfam" id="PF02768"/>
    </source>
</evidence>
<keyword evidence="7 14" id="KW-0548">Nucleotidyltransferase</keyword>
<dbReference type="GO" id="GO:0005737">
    <property type="term" value="C:cytoplasm"/>
    <property type="evidence" value="ECO:0007669"/>
    <property type="project" value="UniProtKB-SubCell"/>
</dbReference>
<comment type="function">
    <text evidence="1">Confers DNA tethering and processivity to DNA polymerases and other proteins. Acts as a clamp, forming a ring around DNA (a reaction catalyzed by the clamp-loading complex) which diffuses in an ATP-independent manner freely and bidirectionally along dsDNA. Initially characterized for its ability to contact the catalytic subunit of DNA polymerase III (Pol III), a complex, multichain enzyme responsible for most of the replicative synthesis in bacteria; Pol III exhibits 3'-5' exonuclease proofreading activity. The beta chain is required for initiation of replication as well as for processivity of DNA replication.</text>
</comment>
<evidence type="ECO:0000313" key="15">
    <source>
        <dbReference type="Proteomes" id="UP000250218"/>
    </source>
</evidence>
<dbReference type="RefSeq" id="WP_033178595.1">
    <property type="nucleotide sequence ID" value="NZ_CP030140.1"/>
</dbReference>
<dbReference type="GO" id="GO:0009360">
    <property type="term" value="C:DNA polymerase III complex"/>
    <property type="evidence" value="ECO:0007669"/>
    <property type="project" value="InterPro"/>
</dbReference>
<dbReference type="GO" id="GO:0003677">
    <property type="term" value="F:DNA binding"/>
    <property type="evidence" value="ECO:0007669"/>
    <property type="project" value="UniProtKB-KW"/>
</dbReference>
<keyword evidence="10" id="KW-0238">DNA-binding</keyword>
<comment type="subcellular location">
    <subcellularLocation>
        <location evidence="2">Cytoplasm</location>
    </subcellularLocation>
</comment>
<dbReference type="InterPro" id="IPR022635">
    <property type="entry name" value="DNA_polIII_beta_C"/>
</dbReference>
<dbReference type="KEGG" id="mane:DP065_02595"/>